<evidence type="ECO:0000256" key="6">
    <source>
        <dbReference type="ARBA" id="ARBA00024536"/>
    </source>
</evidence>
<gene>
    <name evidence="7" type="primary">hemH</name>
    <name evidence="9" type="ORF">SAMN05444280_12061</name>
</gene>
<evidence type="ECO:0000256" key="1">
    <source>
        <dbReference type="ARBA" id="ARBA00007718"/>
    </source>
</evidence>
<dbReference type="OrthoDB" id="9809741at2"/>
<name>A0A1M6JKG8_9BACT</name>
<dbReference type="PANTHER" id="PTHR11108:SF1">
    <property type="entry name" value="FERROCHELATASE, MITOCHONDRIAL"/>
    <property type="match status" value="1"/>
</dbReference>
<comment type="function">
    <text evidence="7">Catalyzes the ferrous insertion into protoporphyrin IX.</text>
</comment>
<dbReference type="EMBL" id="FQZE01000020">
    <property type="protein sequence ID" value="SHJ47221.1"/>
    <property type="molecule type" value="Genomic_DNA"/>
</dbReference>
<evidence type="ECO:0000256" key="3">
    <source>
        <dbReference type="ARBA" id="ARBA00023133"/>
    </source>
</evidence>
<dbReference type="GO" id="GO:0006783">
    <property type="term" value="P:heme biosynthetic process"/>
    <property type="evidence" value="ECO:0007669"/>
    <property type="project" value="UniProtKB-UniRule"/>
</dbReference>
<keyword evidence="5 7" id="KW-0627">Porphyrin biosynthesis</keyword>
<feature type="binding site" evidence="7">
    <location>
        <position position="294"/>
    </location>
    <ligand>
        <name>Fe(2+)</name>
        <dbReference type="ChEBI" id="CHEBI:29033"/>
    </ligand>
</feature>
<comment type="subcellular location">
    <subcellularLocation>
        <location evidence="7">Cytoplasm</location>
    </subcellularLocation>
</comment>
<comment type="catalytic activity">
    <reaction evidence="7">
        <text>heme b + 2 H(+) = protoporphyrin IX + Fe(2+)</text>
        <dbReference type="Rhea" id="RHEA:22584"/>
        <dbReference type="ChEBI" id="CHEBI:15378"/>
        <dbReference type="ChEBI" id="CHEBI:29033"/>
        <dbReference type="ChEBI" id="CHEBI:57306"/>
        <dbReference type="ChEBI" id="CHEBI:60344"/>
        <dbReference type="EC" id="4.98.1.1"/>
    </reaction>
</comment>
<evidence type="ECO:0000313" key="10">
    <source>
        <dbReference type="Proteomes" id="UP000184050"/>
    </source>
</evidence>
<evidence type="ECO:0000256" key="5">
    <source>
        <dbReference type="ARBA" id="ARBA00023244"/>
    </source>
</evidence>
<dbReference type="GO" id="GO:0004325">
    <property type="term" value="F:ferrochelatase activity"/>
    <property type="evidence" value="ECO:0007669"/>
    <property type="project" value="UniProtKB-UniRule"/>
</dbReference>
<evidence type="ECO:0000256" key="4">
    <source>
        <dbReference type="ARBA" id="ARBA00023239"/>
    </source>
</evidence>
<dbReference type="CDD" id="cd00419">
    <property type="entry name" value="Ferrochelatase_C"/>
    <property type="match status" value="1"/>
</dbReference>
<dbReference type="AlphaFoldDB" id="A0A1M6JKG8"/>
<dbReference type="CDD" id="cd03411">
    <property type="entry name" value="Ferrochelatase_N"/>
    <property type="match status" value="1"/>
</dbReference>
<evidence type="ECO:0000313" key="9">
    <source>
        <dbReference type="EMBL" id="SHJ47221.1"/>
    </source>
</evidence>
<keyword evidence="10" id="KW-1185">Reference proteome</keyword>
<dbReference type="PANTHER" id="PTHR11108">
    <property type="entry name" value="FERROCHELATASE"/>
    <property type="match status" value="1"/>
</dbReference>
<dbReference type="HAMAP" id="MF_00323">
    <property type="entry name" value="Ferrochelatase"/>
    <property type="match status" value="1"/>
</dbReference>
<dbReference type="GO" id="GO:0046872">
    <property type="term" value="F:metal ion binding"/>
    <property type="evidence" value="ECO:0007669"/>
    <property type="project" value="UniProtKB-KW"/>
</dbReference>
<dbReference type="InterPro" id="IPR033644">
    <property type="entry name" value="Ferrochelatase_C"/>
</dbReference>
<keyword evidence="7" id="KW-0963">Cytoplasm</keyword>
<proteinExistence type="inferred from homology"/>
<dbReference type="STRING" id="1168035.SAMN05444280_12061"/>
<dbReference type="Proteomes" id="UP000184050">
    <property type="component" value="Unassembled WGS sequence"/>
</dbReference>
<evidence type="ECO:0000256" key="8">
    <source>
        <dbReference type="RuleBase" id="RU004185"/>
    </source>
</evidence>
<dbReference type="NCBIfam" id="TIGR00109">
    <property type="entry name" value="hemH"/>
    <property type="match status" value="1"/>
</dbReference>
<dbReference type="UniPathway" id="UPA00252">
    <property type="reaction ID" value="UER00325"/>
</dbReference>
<dbReference type="InterPro" id="IPR033659">
    <property type="entry name" value="Ferrochelatase_N"/>
</dbReference>
<sequence length="341" mass="39731">MTNKNKTAVLLMNVGSPDEPRIGSVYKYLTEFLNDKRVIDLPWLLRKFLVNFIIIPFRVKNSTRLYKLLWTKKGSPLIYHSFEMKEKLQVELGDNYDVFVAMRYQNPDYKRIINQIKQQGFKKLILFPLYPHHAMSTTETTIVAVKKELKKQKVDVDLSVVDQFYDHPKFLKAFATQAKKYDTSAYDHVVFSYHGLPNRQLEKCHPGIKVQDCNCAESIPEHGKYCYRATCYATSRMLAKELGLQKSDYSVSFQSRLDKNWMEPFTDKLLLEKLKQGKKKILVLAPAFVTDCLETIIEIGDEYKEIFLEQGGEKLQLVESLNAEPHWIDAMKSIIHKTENE</sequence>
<reference evidence="9 10" key="1">
    <citation type="submission" date="2016-11" db="EMBL/GenBank/DDBJ databases">
        <authorList>
            <person name="Jaros S."/>
            <person name="Januszkiewicz K."/>
            <person name="Wedrychowicz H."/>
        </authorList>
    </citation>
    <scope>NUCLEOTIDE SEQUENCE [LARGE SCALE GENOMIC DNA]</scope>
    <source>
        <strain evidence="9 10">DSM 27063</strain>
    </source>
</reference>
<dbReference type="RefSeq" id="WP_073170204.1">
    <property type="nucleotide sequence ID" value="NZ_FQZE01000020.1"/>
</dbReference>
<comment type="pathway">
    <text evidence="7">Porphyrin-containing compound metabolism; protoheme biosynthesis; protoheme from protoporphyrin-IX: step 1/1.</text>
</comment>
<keyword evidence="7" id="KW-0479">Metal-binding</keyword>
<organism evidence="9 10">
    <name type="scientific">Tangfeifania diversioriginum</name>
    <dbReference type="NCBI Taxonomy" id="1168035"/>
    <lineage>
        <taxon>Bacteria</taxon>
        <taxon>Pseudomonadati</taxon>
        <taxon>Bacteroidota</taxon>
        <taxon>Bacteroidia</taxon>
        <taxon>Marinilabiliales</taxon>
        <taxon>Prolixibacteraceae</taxon>
        <taxon>Tangfeifania</taxon>
    </lineage>
</organism>
<comment type="catalytic activity">
    <reaction evidence="6">
        <text>Fe-coproporphyrin III + 2 H(+) = coproporphyrin III + Fe(2+)</text>
        <dbReference type="Rhea" id="RHEA:49572"/>
        <dbReference type="ChEBI" id="CHEBI:15378"/>
        <dbReference type="ChEBI" id="CHEBI:29033"/>
        <dbReference type="ChEBI" id="CHEBI:68438"/>
        <dbReference type="ChEBI" id="CHEBI:131725"/>
        <dbReference type="EC" id="4.99.1.9"/>
    </reaction>
    <physiologicalReaction direction="right-to-left" evidence="6">
        <dbReference type="Rhea" id="RHEA:49574"/>
    </physiologicalReaction>
</comment>
<comment type="similarity">
    <text evidence="1 7 8">Belongs to the ferrochelatase family.</text>
</comment>
<accession>A0A1M6JKG8</accession>
<dbReference type="GO" id="GO:0005737">
    <property type="term" value="C:cytoplasm"/>
    <property type="evidence" value="ECO:0007669"/>
    <property type="project" value="UniProtKB-SubCell"/>
</dbReference>
<dbReference type="InterPro" id="IPR001015">
    <property type="entry name" value="Ferrochelatase"/>
</dbReference>
<keyword evidence="2 7" id="KW-0408">Iron</keyword>
<keyword evidence="4 7" id="KW-0456">Lyase</keyword>
<evidence type="ECO:0000256" key="2">
    <source>
        <dbReference type="ARBA" id="ARBA00023004"/>
    </source>
</evidence>
<dbReference type="Pfam" id="PF00762">
    <property type="entry name" value="Ferrochelatase"/>
    <property type="match status" value="1"/>
</dbReference>
<dbReference type="Gene3D" id="3.40.50.1400">
    <property type="match status" value="2"/>
</dbReference>
<keyword evidence="3 7" id="KW-0350">Heme biosynthesis</keyword>
<feature type="binding site" evidence="7">
    <location>
        <position position="194"/>
    </location>
    <ligand>
        <name>Fe(2+)</name>
        <dbReference type="ChEBI" id="CHEBI:29033"/>
    </ligand>
</feature>
<evidence type="ECO:0000256" key="7">
    <source>
        <dbReference type="HAMAP-Rule" id="MF_00323"/>
    </source>
</evidence>
<protein>
    <recommendedName>
        <fullName evidence="7">Ferrochelatase</fullName>
        <ecNumber evidence="7">4.98.1.1</ecNumber>
    </recommendedName>
    <alternativeName>
        <fullName evidence="7">Heme synthase</fullName>
    </alternativeName>
    <alternativeName>
        <fullName evidence="7">Protoheme ferro-lyase</fullName>
    </alternativeName>
</protein>
<dbReference type="EC" id="4.98.1.1" evidence="7"/>
<dbReference type="SUPFAM" id="SSF53800">
    <property type="entry name" value="Chelatase"/>
    <property type="match status" value="1"/>
</dbReference>